<dbReference type="PANTHER" id="PTHR23345:SF15">
    <property type="entry name" value="VITELLOGENIN 1-RELATED"/>
    <property type="match status" value="1"/>
</dbReference>
<accession>A0A183UJK3</accession>
<evidence type="ECO:0000256" key="1">
    <source>
        <dbReference type="ARBA" id="ARBA00022729"/>
    </source>
</evidence>
<reference evidence="5 6" key="2">
    <citation type="submission" date="2018-11" db="EMBL/GenBank/DDBJ databases">
        <authorList>
            <consortium name="Pathogen Informatics"/>
        </authorList>
    </citation>
    <scope>NUCLEOTIDE SEQUENCE [LARGE SCALE GENOMIC DNA]</scope>
</reference>
<dbReference type="InterPro" id="IPR015819">
    <property type="entry name" value="Lipid_transp_b-sht_shell"/>
</dbReference>
<dbReference type="Pfam" id="PF01347">
    <property type="entry name" value="Vitellogenin_N"/>
    <property type="match status" value="1"/>
</dbReference>
<dbReference type="GO" id="GO:0005319">
    <property type="term" value="F:lipid transporter activity"/>
    <property type="evidence" value="ECO:0007669"/>
    <property type="project" value="InterPro"/>
</dbReference>
<evidence type="ECO:0000259" key="4">
    <source>
        <dbReference type="Pfam" id="PF01347"/>
    </source>
</evidence>
<dbReference type="AlphaFoldDB" id="A0A183UJK3"/>
<dbReference type="InterPro" id="IPR050733">
    <property type="entry name" value="Vitellogenin/Apolipophorin"/>
</dbReference>
<feature type="domain" description="Vitellogenin" evidence="4">
    <location>
        <begin position="33"/>
        <end position="164"/>
    </location>
</feature>
<dbReference type="Proteomes" id="UP000050794">
    <property type="component" value="Unassembled WGS sequence"/>
</dbReference>
<feature type="chain" id="PRO_5044553245" evidence="3">
    <location>
        <begin position="17"/>
        <end position="186"/>
    </location>
</feature>
<dbReference type="WBParaSite" id="TCNE_0000867301-mRNA-1">
    <property type="protein sequence ID" value="TCNE_0000867301-mRNA-1"/>
    <property type="gene ID" value="TCNE_0000867301"/>
</dbReference>
<evidence type="ECO:0000256" key="3">
    <source>
        <dbReference type="SAM" id="SignalP"/>
    </source>
</evidence>
<dbReference type="PANTHER" id="PTHR23345">
    <property type="entry name" value="VITELLOGENIN-RELATED"/>
    <property type="match status" value="1"/>
</dbReference>
<keyword evidence="2" id="KW-0758">Storage protein</keyword>
<organism evidence="6 7">
    <name type="scientific">Toxocara canis</name>
    <name type="common">Canine roundworm</name>
    <dbReference type="NCBI Taxonomy" id="6265"/>
    <lineage>
        <taxon>Eukaryota</taxon>
        <taxon>Metazoa</taxon>
        <taxon>Ecdysozoa</taxon>
        <taxon>Nematoda</taxon>
        <taxon>Chromadorea</taxon>
        <taxon>Rhabditida</taxon>
        <taxon>Spirurina</taxon>
        <taxon>Ascaridomorpha</taxon>
        <taxon>Ascaridoidea</taxon>
        <taxon>Toxocaridae</taxon>
        <taxon>Toxocara</taxon>
    </lineage>
</organism>
<keyword evidence="1 3" id="KW-0732">Signal</keyword>
<gene>
    <name evidence="5" type="ORF">TCNE_LOCUS8673</name>
</gene>
<name>A0A183UJK3_TOXCA</name>
<evidence type="ECO:0000256" key="2">
    <source>
        <dbReference type="ARBA" id="ARBA00022761"/>
    </source>
</evidence>
<proteinExistence type="predicted"/>
<protein>
    <submittedName>
        <fullName evidence="7">Vitellogenin domain-containing protein</fullName>
    </submittedName>
</protein>
<reference evidence="7" key="1">
    <citation type="submission" date="2016-06" db="UniProtKB">
        <authorList>
            <consortium name="WormBaseParasite"/>
        </authorList>
    </citation>
    <scope>IDENTIFICATION</scope>
</reference>
<dbReference type="Gene3D" id="2.30.230.10">
    <property type="entry name" value="Lipovitellin, beta-sheet shell regions, chain A"/>
    <property type="match status" value="1"/>
</dbReference>
<dbReference type="InterPro" id="IPR001747">
    <property type="entry name" value="Vitellogenin_N"/>
</dbReference>
<dbReference type="InterPro" id="IPR015816">
    <property type="entry name" value="Vitellinogen_b-sht_N"/>
</dbReference>
<keyword evidence="6" id="KW-1185">Reference proteome</keyword>
<evidence type="ECO:0000313" key="7">
    <source>
        <dbReference type="WBParaSite" id="TCNE_0000867301-mRNA-1"/>
    </source>
</evidence>
<evidence type="ECO:0000313" key="6">
    <source>
        <dbReference type="Proteomes" id="UP000050794"/>
    </source>
</evidence>
<dbReference type="SUPFAM" id="SSF56968">
    <property type="entry name" value="Lipovitellin-phosvitin complex, beta-sheet shell regions"/>
    <property type="match status" value="1"/>
</dbReference>
<sequence>MKLLLLFGVCIIAIAARREWDDIKREEIREDGYRTQRVYRYLYRGQISSGLPKESTQHAATRIEAHVSLVFPNNERTAVLRLEKVRFGSLNHDIPEPRELQRFEIFEEKEVEEEYLRLLRLPLRFRYVDGLVSEIEFDREDRPWSQNIKRAVLNLLQVNLKKNMRTDIHEERNVREDIELLDEHRE</sequence>
<evidence type="ECO:0000313" key="5">
    <source>
        <dbReference type="EMBL" id="VDM39994.1"/>
    </source>
</evidence>
<dbReference type="EMBL" id="UYWY01019970">
    <property type="protein sequence ID" value="VDM39994.1"/>
    <property type="molecule type" value="Genomic_DNA"/>
</dbReference>
<feature type="signal peptide" evidence="3">
    <location>
        <begin position="1"/>
        <end position="16"/>
    </location>
</feature>